<organism evidence="3 4">
    <name type="scientific">Streptomyces thermocoprophilus</name>
    <dbReference type="NCBI Taxonomy" id="78356"/>
    <lineage>
        <taxon>Bacteria</taxon>
        <taxon>Bacillati</taxon>
        <taxon>Actinomycetota</taxon>
        <taxon>Actinomycetes</taxon>
        <taxon>Kitasatosporales</taxon>
        <taxon>Streptomycetaceae</taxon>
        <taxon>Streptomyces</taxon>
    </lineage>
</organism>
<feature type="region of interest" description="Disordered" evidence="1">
    <location>
        <begin position="1"/>
        <end position="122"/>
    </location>
</feature>
<proteinExistence type="predicted"/>
<keyword evidence="2" id="KW-0472">Membrane</keyword>
<feature type="compositionally biased region" description="Low complexity" evidence="1">
    <location>
        <begin position="218"/>
        <end position="230"/>
    </location>
</feature>
<feature type="compositionally biased region" description="Low complexity" evidence="1">
    <location>
        <begin position="395"/>
        <end position="427"/>
    </location>
</feature>
<accession>A0ABV5VG13</accession>
<feature type="region of interest" description="Disordered" evidence="1">
    <location>
        <begin position="190"/>
        <end position="278"/>
    </location>
</feature>
<evidence type="ECO:0008006" key="5">
    <source>
        <dbReference type="Google" id="ProtNLM"/>
    </source>
</evidence>
<gene>
    <name evidence="3" type="ORF">ACFFRO_16725</name>
</gene>
<comment type="caution">
    <text evidence="3">The sequence shown here is derived from an EMBL/GenBank/DDBJ whole genome shotgun (WGS) entry which is preliminary data.</text>
</comment>
<evidence type="ECO:0000313" key="4">
    <source>
        <dbReference type="Proteomes" id="UP001589703"/>
    </source>
</evidence>
<feature type="compositionally biased region" description="Polar residues" evidence="1">
    <location>
        <begin position="190"/>
        <end position="205"/>
    </location>
</feature>
<feature type="compositionally biased region" description="Gly residues" evidence="1">
    <location>
        <begin position="372"/>
        <end position="394"/>
    </location>
</feature>
<feature type="transmembrane region" description="Helical" evidence="2">
    <location>
        <begin position="164"/>
        <end position="183"/>
    </location>
</feature>
<keyword evidence="2" id="KW-1133">Transmembrane helix</keyword>
<evidence type="ECO:0000256" key="2">
    <source>
        <dbReference type="SAM" id="Phobius"/>
    </source>
</evidence>
<evidence type="ECO:0000313" key="3">
    <source>
        <dbReference type="EMBL" id="MFB9736759.1"/>
    </source>
</evidence>
<feature type="compositionally biased region" description="Basic and acidic residues" evidence="1">
    <location>
        <begin position="1"/>
        <end position="78"/>
    </location>
</feature>
<feature type="region of interest" description="Disordered" evidence="1">
    <location>
        <begin position="363"/>
        <end position="433"/>
    </location>
</feature>
<name>A0ABV5VG13_9ACTN</name>
<dbReference type="EMBL" id="JBHMAR010000019">
    <property type="protein sequence ID" value="MFB9736759.1"/>
    <property type="molecule type" value="Genomic_DNA"/>
</dbReference>
<sequence>MTDARGDREGVGDAGEARGSREASEAYEVREAGDAREVREASEAREVREASEAREVREASQAREVREASEAREVREASEASEAPETRAPVEPPHAASPHEQPPHAGNGTVKHGLDDQSPEGFDSDELALRRMLHQAVQGIEPRDGTLEHLKRAVPARRARKRQAAVGMAAAALFIGTAVPALVHVSTATGSDANPSIAGNSSEAQGGTGTNIPDGRETTAGSGSAAAPGQGKDGGKDADQGKGSGAGGAADPAATSGAGGVPECTADQLGGATAESSGPDASGIVHGTFHIVNVSAADCTVTGPGTVTPLAAGAADPARITLAEHTAGDAVSGLPDPAMSMSRLVLAPGAGYDVRFAWVPSETCPTDSSGTAGTGGTAGSGGDGGATAGGGDSGGSSTPSTDPSPSPDASGDGSAGVSAGTASGTTPQLVADGGTAEGSVVVSYTPVTGSPTASTTVSDACAGTVYRTGLLAR</sequence>
<dbReference type="Proteomes" id="UP001589703">
    <property type="component" value="Unassembled WGS sequence"/>
</dbReference>
<reference evidence="3 4" key="1">
    <citation type="submission" date="2024-09" db="EMBL/GenBank/DDBJ databases">
        <authorList>
            <person name="Sun Q."/>
            <person name="Mori K."/>
        </authorList>
    </citation>
    <scope>NUCLEOTIDE SEQUENCE [LARGE SCALE GENOMIC DNA]</scope>
    <source>
        <strain evidence="3 4">JCM 10918</strain>
    </source>
</reference>
<keyword evidence="2" id="KW-0812">Transmembrane</keyword>
<keyword evidence="4" id="KW-1185">Reference proteome</keyword>
<dbReference type="RefSeq" id="WP_385859202.1">
    <property type="nucleotide sequence ID" value="NZ_JBHMAR010000019.1"/>
</dbReference>
<evidence type="ECO:0000256" key="1">
    <source>
        <dbReference type="SAM" id="MobiDB-lite"/>
    </source>
</evidence>
<protein>
    <recommendedName>
        <fullName evidence="5">DUF4232 domain-containing protein</fullName>
    </recommendedName>
</protein>